<gene>
    <name evidence="4" type="ORF">FHU41_002952</name>
</gene>
<evidence type="ECO:0000256" key="1">
    <source>
        <dbReference type="SAM" id="MobiDB-lite"/>
    </source>
</evidence>
<dbReference type="InterPro" id="IPR009078">
    <property type="entry name" value="Ferritin-like_SF"/>
</dbReference>
<keyword evidence="5" id="KW-1185">Reference proteome</keyword>
<keyword evidence="2" id="KW-0812">Transmembrane</keyword>
<accession>A0A7Y9LW39</accession>
<reference evidence="4 5" key="1">
    <citation type="submission" date="2020-07" db="EMBL/GenBank/DDBJ databases">
        <title>Sequencing the genomes of 1000 actinobacteria strains.</title>
        <authorList>
            <person name="Klenk H.-P."/>
        </authorList>
    </citation>
    <scope>NUCLEOTIDE SEQUENCE [LARGE SCALE GENOMIC DNA]</scope>
    <source>
        <strain evidence="4 5">DSM 102047</strain>
    </source>
</reference>
<evidence type="ECO:0000313" key="4">
    <source>
        <dbReference type="EMBL" id="NYE96702.1"/>
    </source>
</evidence>
<comment type="caution">
    <text evidence="4">The sequence shown here is derived from an EMBL/GenBank/DDBJ whole genome shotgun (WGS) entry which is preliminary data.</text>
</comment>
<dbReference type="InterPro" id="IPR012347">
    <property type="entry name" value="Ferritin-like"/>
</dbReference>
<dbReference type="EMBL" id="JACBYQ010000002">
    <property type="protein sequence ID" value="NYE96702.1"/>
    <property type="molecule type" value="Genomic_DNA"/>
</dbReference>
<feature type="region of interest" description="Disordered" evidence="1">
    <location>
        <begin position="1"/>
        <end position="238"/>
    </location>
</feature>
<protein>
    <recommendedName>
        <fullName evidence="3">DUF4439 domain-containing protein</fullName>
    </recommendedName>
</protein>
<dbReference type="SUPFAM" id="SSF47240">
    <property type="entry name" value="Ferritin-like"/>
    <property type="match status" value="1"/>
</dbReference>
<dbReference type="Pfam" id="PF14530">
    <property type="entry name" value="DUF4439"/>
    <property type="match status" value="1"/>
</dbReference>
<dbReference type="Gene3D" id="1.20.1260.10">
    <property type="match status" value="1"/>
</dbReference>
<dbReference type="RefSeq" id="WP_179390324.1">
    <property type="nucleotide sequence ID" value="NZ_JACBYQ010000002.1"/>
</dbReference>
<feature type="domain" description="DUF4439" evidence="3">
    <location>
        <begin position="448"/>
        <end position="576"/>
    </location>
</feature>
<organism evidence="4 5">
    <name type="scientific">Psychromicrobium silvestre</name>
    <dbReference type="NCBI Taxonomy" id="1645614"/>
    <lineage>
        <taxon>Bacteria</taxon>
        <taxon>Bacillati</taxon>
        <taxon>Actinomycetota</taxon>
        <taxon>Actinomycetes</taxon>
        <taxon>Micrococcales</taxon>
        <taxon>Micrococcaceae</taxon>
        <taxon>Psychromicrobium</taxon>
    </lineage>
</organism>
<feature type="compositionally biased region" description="Low complexity" evidence="1">
    <location>
        <begin position="25"/>
        <end position="37"/>
    </location>
</feature>
<name>A0A7Y9LW39_9MICC</name>
<dbReference type="AlphaFoldDB" id="A0A7Y9LW39"/>
<feature type="region of interest" description="Disordered" evidence="1">
    <location>
        <begin position="412"/>
        <end position="439"/>
    </location>
</feature>
<feature type="compositionally biased region" description="Low complexity" evidence="1">
    <location>
        <begin position="127"/>
        <end position="139"/>
    </location>
</feature>
<evidence type="ECO:0000313" key="5">
    <source>
        <dbReference type="Proteomes" id="UP000521748"/>
    </source>
</evidence>
<dbReference type="Proteomes" id="UP000521748">
    <property type="component" value="Unassembled WGS sequence"/>
</dbReference>
<keyword evidence="2" id="KW-0472">Membrane</keyword>
<feature type="compositionally biased region" description="Polar residues" evidence="1">
    <location>
        <begin position="72"/>
        <end position="86"/>
    </location>
</feature>
<sequence>MIEAVTDPMAMQQPTAPQEFDRGATEAAEVTAAAGLAPQIRVSKRGKSRRASAPAGPPTLPAVVPAEPETKVLQTASTESSPQSETAVEPAQEQPTLEEPLQETGSEEDTPASETPVESYQFDDFGLAPALEPASPPLANVEAEPAFLAAPGPVEEPSLATEPKPALVPVTEPKLEPESTPAAEPIEQAPSEQAPFEDAPFEDAPAEQAPSRQALRAQEAAKKEEGSRSAARALAKDAKGSEHRIGRKIWRWTRRALLLALLAVLLVALGSTVATNVPAGPTATEQARSQALNSSQQLLSESQLLLTASPKAALLPALKNAESTLSAAVKSLSLTTATVTASTTPQSTSQGTQKPTVAEFVAGLDAAAQSNLSTSASVDPGLARLLASVGSGQVIASQYLAQLSGLKHSAVSAPTVTAPPSSSCSTSSSSSAGTASSASQQAPASQDALNAVALAEQKAIYAYQVAATRMETQQATDSTLKLLASHQASLSAAQNQFQALCLQAPAQQPGFPLSAAFLTSPNTVLASLENQLSLVYGDLVGLSDGSLRQWAIAQLLASGRNALLYSAPQQPLPGLKL</sequence>
<proteinExistence type="predicted"/>
<evidence type="ECO:0000256" key="2">
    <source>
        <dbReference type="SAM" id="Phobius"/>
    </source>
</evidence>
<keyword evidence="2" id="KW-1133">Transmembrane helix</keyword>
<dbReference type="InterPro" id="IPR029447">
    <property type="entry name" value="DUF4439"/>
</dbReference>
<evidence type="ECO:0000259" key="3">
    <source>
        <dbReference type="Pfam" id="PF14530"/>
    </source>
</evidence>
<feature type="compositionally biased region" description="Low complexity" evidence="1">
    <location>
        <begin position="89"/>
        <end position="104"/>
    </location>
</feature>
<feature type="transmembrane region" description="Helical" evidence="2">
    <location>
        <begin position="256"/>
        <end position="274"/>
    </location>
</feature>